<dbReference type="KEGG" id="pfus:ADJ77_06430"/>
<keyword evidence="15" id="KW-1185">Reference proteome</keyword>
<organism evidence="12 14">
    <name type="scientific">Prevotella fusca JCM 17724</name>
    <dbReference type="NCBI Taxonomy" id="1236517"/>
    <lineage>
        <taxon>Bacteria</taxon>
        <taxon>Pseudomonadati</taxon>
        <taxon>Bacteroidota</taxon>
        <taxon>Bacteroidia</taxon>
        <taxon>Bacteroidales</taxon>
        <taxon>Prevotellaceae</taxon>
        <taxon>Prevotella</taxon>
    </lineage>
</organism>
<evidence type="ECO:0000313" key="12">
    <source>
        <dbReference type="EMBL" id="AKU69423.1"/>
    </source>
</evidence>
<dbReference type="InterPro" id="IPR000123">
    <property type="entry name" value="Reverse_transcriptase_msDNA"/>
</dbReference>
<evidence type="ECO:0000256" key="9">
    <source>
        <dbReference type="ARBA" id="ARBA00048173"/>
    </source>
</evidence>
<evidence type="ECO:0000313" key="15">
    <source>
        <dbReference type="Proteomes" id="UP000682005"/>
    </source>
</evidence>
<comment type="similarity">
    <text evidence="8">Belongs to the bacterial reverse transcriptase family.</text>
</comment>
<keyword evidence="5" id="KW-0460">Magnesium</keyword>
<keyword evidence="2" id="KW-0808">Transferase</keyword>
<evidence type="ECO:0000256" key="8">
    <source>
        <dbReference type="ARBA" id="ARBA00034120"/>
    </source>
</evidence>
<dbReference type="EMBL" id="CP012074">
    <property type="protein sequence ID" value="AKU69423.1"/>
    <property type="molecule type" value="Genomic_DNA"/>
</dbReference>
<feature type="domain" description="Reverse transcriptase" evidence="11">
    <location>
        <begin position="49"/>
        <end position="270"/>
    </location>
</feature>
<dbReference type="PROSITE" id="PS50878">
    <property type="entry name" value="RT_POL"/>
    <property type="match status" value="1"/>
</dbReference>
<dbReference type="CDD" id="cd03487">
    <property type="entry name" value="RT_Bac_retron_II"/>
    <property type="match status" value="1"/>
</dbReference>
<dbReference type="GO" id="GO:0003964">
    <property type="term" value="F:RNA-directed DNA polymerase activity"/>
    <property type="evidence" value="ECO:0007669"/>
    <property type="project" value="UniProtKB-KW"/>
</dbReference>
<sequence>MATRTVNGREYTKADFENRLRYLNDAQELAKLLNELKAPYIYSDFRGKQLSFFADTNNIRRRCKTFRLRKKHGGYREITAPKGRLHDVLHILNIVLQTYDEPTPWAYGFVCGRSVVDNARPHVGKRYILNLDLKNFFPTITRRQVADCLMAEPFGFSSLAAELVSGLATVRTDNGEEVLAQGFATSPTLSNFICREMDKEIAGVAAAQGVTFTRYADDLTFSSDADILRPQGELAQQIKTIVERYGFILNEAKTHLQRRGRRQEVTGLMVTEKVNVSRRYVCEIRSLLYIWERYGYEDACQAAWKSYKLQHGKTKGHQNHVPLNKVLGGKLNYMKMVRGADDPLYQRFVSRYTSLQQTNKREIKEVEYKAYMGKYLSKSVKDRVTRTTVLSNDNTSSRQLGTTSNNPYDPRKKNKRILNFILMVIILVAIILIKLFLKSRL</sequence>
<keyword evidence="4" id="KW-0479">Metal-binding</keyword>
<reference evidence="13 15" key="2">
    <citation type="submission" date="2021-03" db="EMBL/GenBank/DDBJ databases">
        <title>Human Oral Microbial Genomes.</title>
        <authorList>
            <person name="Johnston C.D."/>
            <person name="Chen T."/>
            <person name="Dewhirst F.E."/>
        </authorList>
    </citation>
    <scope>NUCLEOTIDE SEQUENCE [LARGE SCALE GENOMIC DNA]</scope>
    <source>
        <strain evidence="13 15">W1435</strain>
    </source>
</reference>
<evidence type="ECO:0000256" key="7">
    <source>
        <dbReference type="ARBA" id="ARBA00023118"/>
    </source>
</evidence>
<dbReference type="Proteomes" id="UP000682005">
    <property type="component" value="Chromosome 1"/>
</dbReference>
<evidence type="ECO:0000256" key="2">
    <source>
        <dbReference type="ARBA" id="ARBA00022679"/>
    </source>
</evidence>
<evidence type="ECO:0000256" key="10">
    <source>
        <dbReference type="SAM" id="Phobius"/>
    </source>
</evidence>
<name>A0A0K1NKK0_9BACT</name>
<accession>A0A0K1NKK0</accession>
<evidence type="ECO:0000313" key="13">
    <source>
        <dbReference type="EMBL" id="QUB87059.1"/>
    </source>
</evidence>
<keyword evidence="6 13" id="KW-0695">RNA-directed DNA polymerase</keyword>
<dbReference type="EMBL" id="CP072370">
    <property type="protein sequence ID" value="QUB87059.1"/>
    <property type="molecule type" value="Genomic_DNA"/>
</dbReference>
<dbReference type="EC" id="2.7.7.49" evidence="1"/>
<feature type="transmembrane region" description="Helical" evidence="10">
    <location>
        <begin position="417"/>
        <end position="437"/>
    </location>
</feature>
<dbReference type="AlphaFoldDB" id="A0A0K1NKK0"/>
<dbReference type="SUPFAM" id="SSF56672">
    <property type="entry name" value="DNA/RNA polymerases"/>
    <property type="match status" value="1"/>
</dbReference>
<proteinExistence type="inferred from homology"/>
<evidence type="ECO:0000256" key="6">
    <source>
        <dbReference type="ARBA" id="ARBA00022918"/>
    </source>
</evidence>
<dbReference type="Pfam" id="PF00078">
    <property type="entry name" value="RVT_1"/>
    <property type="match status" value="1"/>
</dbReference>
<keyword evidence="10" id="KW-1133">Transmembrane helix</keyword>
<dbReference type="GO" id="GO:0046872">
    <property type="term" value="F:metal ion binding"/>
    <property type="evidence" value="ECO:0007669"/>
    <property type="project" value="UniProtKB-KW"/>
</dbReference>
<comment type="catalytic activity">
    <reaction evidence="9">
        <text>DNA(n) + a 2'-deoxyribonucleoside 5'-triphosphate = DNA(n+1) + diphosphate</text>
        <dbReference type="Rhea" id="RHEA:22508"/>
        <dbReference type="Rhea" id="RHEA-COMP:17339"/>
        <dbReference type="Rhea" id="RHEA-COMP:17340"/>
        <dbReference type="ChEBI" id="CHEBI:33019"/>
        <dbReference type="ChEBI" id="CHEBI:61560"/>
        <dbReference type="ChEBI" id="CHEBI:173112"/>
        <dbReference type="EC" id="2.7.7.49"/>
    </reaction>
</comment>
<evidence type="ECO:0000313" key="14">
    <source>
        <dbReference type="Proteomes" id="UP000060345"/>
    </source>
</evidence>
<dbReference type="InterPro" id="IPR051083">
    <property type="entry name" value="GrpII_Intron_Splice-Mob/Def"/>
</dbReference>
<keyword evidence="10" id="KW-0812">Transmembrane</keyword>
<dbReference type="InterPro" id="IPR000477">
    <property type="entry name" value="RT_dom"/>
</dbReference>
<reference evidence="12 14" key="1">
    <citation type="submission" date="2015-07" db="EMBL/GenBank/DDBJ databases">
        <authorList>
            <person name="Noorani M."/>
        </authorList>
    </citation>
    <scope>NUCLEOTIDE SEQUENCE [LARGE SCALE GENOMIC DNA]</scope>
    <source>
        <strain evidence="12 14">W1435</strain>
    </source>
</reference>
<dbReference type="InterPro" id="IPR043502">
    <property type="entry name" value="DNA/RNA_pol_sf"/>
</dbReference>
<protein>
    <recommendedName>
        <fullName evidence="1">RNA-directed DNA polymerase</fullName>
        <ecNumber evidence="1">2.7.7.49</ecNumber>
    </recommendedName>
</protein>
<gene>
    <name evidence="12" type="ORF">ADJ77_06430</name>
    <name evidence="13" type="ORF">J5A51_06145</name>
</gene>
<dbReference type="eggNOG" id="COG3344">
    <property type="taxonomic scope" value="Bacteria"/>
</dbReference>
<evidence type="ECO:0000256" key="3">
    <source>
        <dbReference type="ARBA" id="ARBA00022695"/>
    </source>
</evidence>
<keyword evidence="10" id="KW-0472">Membrane</keyword>
<dbReference type="PANTHER" id="PTHR34047">
    <property type="entry name" value="NUCLEAR INTRON MATURASE 1, MITOCHONDRIAL-RELATED"/>
    <property type="match status" value="1"/>
</dbReference>
<evidence type="ECO:0000259" key="11">
    <source>
        <dbReference type="PROSITE" id="PS50878"/>
    </source>
</evidence>
<dbReference type="GO" id="GO:0051607">
    <property type="term" value="P:defense response to virus"/>
    <property type="evidence" value="ECO:0007669"/>
    <property type="project" value="UniProtKB-KW"/>
</dbReference>
<dbReference type="GO" id="GO:0003723">
    <property type="term" value="F:RNA binding"/>
    <property type="evidence" value="ECO:0007669"/>
    <property type="project" value="InterPro"/>
</dbReference>
<dbReference type="PRINTS" id="PR00866">
    <property type="entry name" value="RNADNAPOLMS"/>
</dbReference>
<evidence type="ECO:0000256" key="1">
    <source>
        <dbReference type="ARBA" id="ARBA00012493"/>
    </source>
</evidence>
<dbReference type="PANTHER" id="PTHR34047:SF7">
    <property type="entry name" value="RNA-DIRECTED DNA POLYMERASE"/>
    <property type="match status" value="1"/>
</dbReference>
<evidence type="ECO:0000256" key="4">
    <source>
        <dbReference type="ARBA" id="ARBA00022723"/>
    </source>
</evidence>
<evidence type="ECO:0000256" key="5">
    <source>
        <dbReference type="ARBA" id="ARBA00022842"/>
    </source>
</evidence>
<dbReference type="RefSeq" id="WP_050696157.1">
    <property type="nucleotide sequence ID" value="NZ_CP012074.1"/>
</dbReference>
<dbReference type="Proteomes" id="UP000060345">
    <property type="component" value="Chromosome 1"/>
</dbReference>
<keyword evidence="7" id="KW-0051">Antiviral defense</keyword>
<keyword evidence="3" id="KW-0548">Nucleotidyltransferase</keyword>